<protein>
    <submittedName>
        <fullName evidence="1">Uncharacterized protein</fullName>
    </submittedName>
</protein>
<accession>A0ABV3RCD2</accession>
<dbReference type="Proteomes" id="UP001556118">
    <property type="component" value="Unassembled WGS sequence"/>
</dbReference>
<organism evidence="1 2">
    <name type="scientific">Novosphingobium rhizovicinum</name>
    <dbReference type="NCBI Taxonomy" id="3228928"/>
    <lineage>
        <taxon>Bacteria</taxon>
        <taxon>Pseudomonadati</taxon>
        <taxon>Pseudomonadota</taxon>
        <taxon>Alphaproteobacteria</taxon>
        <taxon>Sphingomonadales</taxon>
        <taxon>Sphingomonadaceae</taxon>
        <taxon>Novosphingobium</taxon>
    </lineage>
</organism>
<evidence type="ECO:0000313" key="1">
    <source>
        <dbReference type="EMBL" id="MEW9855758.1"/>
    </source>
</evidence>
<reference evidence="1 2" key="1">
    <citation type="submission" date="2024-06" db="EMBL/GenBank/DDBJ databases">
        <title>Novosphingobium rhizovicinus M1R2S20.</title>
        <authorList>
            <person name="Sun J.-Q."/>
        </authorList>
    </citation>
    <scope>NUCLEOTIDE SEQUENCE [LARGE SCALE GENOMIC DNA]</scope>
    <source>
        <strain evidence="1 2">M1R2S20</strain>
    </source>
</reference>
<dbReference type="RefSeq" id="WP_367773671.1">
    <property type="nucleotide sequence ID" value="NZ_JBFNXR010000046.1"/>
</dbReference>
<name>A0ABV3RCD2_9SPHN</name>
<keyword evidence="2" id="KW-1185">Reference proteome</keyword>
<proteinExistence type="predicted"/>
<evidence type="ECO:0000313" key="2">
    <source>
        <dbReference type="Proteomes" id="UP001556118"/>
    </source>
</evidence>
<sequence length="97" mass="10160">MTLHGDLMEVLDGNVPLTVRPRLASVKILLDPGANNPDLYGAITAQSIARAEIVAPNRPRAICVAITALAIVATVARLLDQPSWTRSPSDATTSSAS</sequence>
<comment type="caution">
    <text evidence="1">The sequence shown here is derived from an EMBL/GenBank/DDBJ whole genome shotgun (WGS) entry which is preliminary data.</text>
</comment>
<dbReference type="EMBL" id="JBFNXR010000046">
    <property type="protein sequence ID" value="MEW9855758.1"/>
    <property type="molecule type" value="Genomic_DNA"/>
</dbReference>
<gene>
    <name evidence="1" type="ORF">ABUH87_11445</name>
</gene>